<protein>
    <submittedName>
        <fullName evidence="2">Uncharacterized protein</fullName>
    </submittedName>
</protein>
<keyword evidence="1" id="KW-0472">Membrane</keyword>
<comment type="caution">
    <text evidence="2">The sequence shown here is derived from an EMBL/GenBank/DDBJ whole genome shotgun (WGS) entry which is preliminary data.</text>
</comment>
<gene>
    <name evidence="2" type="ORF">BpHYR1_016438</name>
</gene>
<dbReference type="EMBL" id="REGN01004742">
    <property type="protein sequence ID" value="RNA16269.1"/>
    <property type="molecule type" value="Genomic_DNA"/>
</dbReference>
<accession>A0A3M7QYH3</accession>
<proteinExistence type="predicted"/>
<evidence type="ECO:0000313" key="3">
    <source>
        <dbReference type="Proteomes" id="UP000276133"/>
    </source>
</evidence>
<organism evidence="2 3">
    <name type="scientific">Brachionus plicatilis</name>
    <name type="common">Marine rotifer</name>
    <name type="synonym">Brachionus muelleri</name>
    <dbReference type="NCBI Taxonomy" id="10195"/>
    <lineage>
        <taxon>Eukaryota</taxon>
        <taxon>Metazoa</taxon>
        <taxon>Spiralia</taxon>
        <taxon>Gnathifera</taxon>
        <taxon>Rotifera</taxon>
        <taxon>Eurotatoria</taxon>
        <taxon>Monogononta</taxon>
        <taxon>Pseudotrocha</taxon>
        <taxon>Ploima</taxon>
        <taxon>Brachionidae</taxon>
        <taxon>Brachionus</taxon>
    </lineage>
</organism>
<evidence type="ECO:0000256" key="1">
    <source>
        <dbReference type="SAM" id="Phobius"/>
    </source>
</evidence>
<dbReference type="AlphaFoldDB" id="A0A3M7QYH3"/>
<reference evidence="2 3" key="1">
    <citation type="journal article" date="2018" name="Sci. Rep.">
        <title>Genomic signatures of local adaptation to the degree of environmental predictability in rotifers.</title>
        <authorList>
            <person name="Franch-Gras L."/>
            <person name="Hahn C."/>
            <person name="Garcia-Roger E.M."/>
            <person name="Carmona M.J."/>
            <person name="Serra M."/>
            <person name="Gomez A."/>
        </authorList>
    </citation>
    <scope>NUCLEOTIDE SEQUENCE [LARGE SCALE GENOMIC DNA]</scope>
    <source>
        <strain evidence="2">HYR1</strain>
    </source>
</reference>
<keyword evidence="3" id="KW-1185">Reference proteome</keyword>
<keyword evidence="1" id="KW-0812">Transmembrane</keyword>
<feature type="transmembrane region" description="Helical" evidence="1">
    <location>
        <begin position="44"/>
        <end position="64"/>
    </location>
</feature>
<name>A0A3M7QYH3_BRAPC</name>
<dbReference type="Proteomes" id="UP000276133">
    <property type="component" value="Unassembled WGS sequence"/>
</dbReference>
<sequence length="86" mass="9981">MKREFGQAGITLVGLVVYSIKEARDESKRVRRIFSNWYKNYVKIATLFQNFCLFLNLQVFLAYFGKLKDCPLSLRAVVGDGRHKFG</sequence>
<keyword evidence="1" id="KW-1133">Transmembrane helix</keyword>
<evidence type="ECO:0000313" key="2">
    <source>
        <dbReference type="EMBL" id="RNA16269.1"/>
    </source>
</evidence>